<evidence type="ECO:0000313" key="1">
    <source>
        <dbReference type="EMBL" id="AAR26932.1"/>
    </source>
</evidence>
<dbReference type="KEGG" id="vg:41332266"/>
<dbReference type="EMBL" id="AY225134">
    <property type="protein sequence ID" value="AAR26932.1"/>
    <property type="molecule type" value="Genomic_DNA"/>
</dbReference>
<sequence>MVLYYNSRAWLTGEHIKKMMRTSIVAFGPNNFIKCILLNHLFIMPVTENSRSSAVEDIDNTFFDRLTRPDRHVGRPVNPFAKISSQTVHSIVKESDALRPEITAFQKLGTEYQGRVVENRESGGNYLETYTVQHNPKAGLKLYATQRMPVEHTREK</sequence>
<proteinExistence type="predicted"/>
<dbReference type="RefSeq" id="YP_009665670.1">
    <property type="nucleotide sequence ID" value="NC_043252.1"/>
</dbReference>
<reference evidence="1" key="1">
    <citation type="journal article" date="2003" name="J. Mol. Evol.">
        <title>Comparisons of two large phaeoviral genomes and evolutionary implications.</title>
        <authorList>
            <person name="Delaroque N."/>
            <person name="Boland W."/>
            <person name="Muller D.G."/>
            <person name="Knippers R."/>
        </authorList>
    </citation>
    <scope>NUCLEOTIDE SEQUENCE</scope>
    <source>
        <strain evidence="1">FirrV-1</strain>
    </source>
</reference>
<accession>Q6XLX9</accession>
<name>Q6XLX9_9PHYC</name>
<organism evidence="1">
    <name type="scientific">Feldmannia irregularis virus a</name>
    <dbReference type="NCBI Taxonomy" id="231992"/>
    <lineage>
        <taxon>Viruses</taxon>
        <taxon>Varidnaviria</taxon>
        <taxon>Bamfordvirae</taxon>
        <taxon>Nucleocytoviricota</taxon>
        <taxon>Megaviricetes</taxon>
        <taxon>Algavirales</taxon>
        <taxon>Phycodnaviridae</taxon>
        <taxon>Phaeovirus</taxon>
        <taxon>Phaeovirus irregularis</taxon>
    </lineage>
</organism>
<reference evidence="1" key="2">
    <citation type="submission" date="2003-01" db="EMBL/GenBank/DDBJ databases">
        <title>Partial Nucleotide Sequence of the Feldmannia irregularis Virus FirrV-1 Genome: On the Evolution of Large Phaeoviral Genomes.</title>
        <authorList>
            <person name="Delaroque N."/>
            <person name="Knippers R."/>
            <person name="Mueller D.G."/>
            <person name="Boland W."/>
        </authorList>
    </citation>
    <scope>NUCLEOTIDE SEQUENCE</scope>
    <source>
        <strain evidence="1">FirrV-1</strain>
    </source>
</reference>
<protein>
    <submittedName>
        <fullName evidence="1">FirrV-1-B57</fullName>
    </submittedName>
</protein>
<dbReference type="GeneID" id="41332266"/>